<keyword evidence="1" id="KW-0732">Signal</keyword>
<dbReference type="InterPro" id="IPR035948">
    <property type="entry name" value="YwqG-like_sf"/>
</dbReference>
<dbReference type="InterPro" id="IPR015315">
    <property type="entry name" value="DUF1963"/>
</dbReference>
<name>A0ABU4VQ05_9ACTN</name>
<dbReference type="SUPFAM" id="SSF103032">
    <property type="entry name" value="Hypothetical protein YwqG"/>
    <property type="match status" value="1"/>
</dbReference>
<proteinExistence type="predicted"/>
<reference evidence="2 3" key="1">
    <citation type="submission" date="2023-11" db="EMBL/GenBank/DDBJ databases">
        <authorList>
            <person name="Xu M."/>
            <person name="Jiang T."/>
        </authorList>
    </citation>
    <scope>NUCLEOTIDE SEQUENCE [LARGE SCALE GENOMIC DNA]</scope>
    <source>
        <strain evidence="2 3">SD</strain>
    </source>
</reference>
<keyword evidence="3" id="KW-1185">Reference proteome</keyword>
<accession>A0ABU4VQ05</accession>
<dbReference type="RefSeq" id="WP_319955137.1">
    <property type="nucleotide sequence ID" value="NZ_JAXAVX010000009.1"/>
</dbReference>
<organism evidence="2 3">
    <name type="scientific">Patulibacter brassicae</name>
    <dbReference type="NCBI Taxonomy" id="1705717"/>
    <lineage>
        <taxon>Bacteria</taxon>
        <taxon>Bacillati</taxon>
        <taxon>Actinomycetota</taxon>
        <taxon>Thermoleophilia</taxon>
        <taxon>Solirubrobacterales</taxon>
        <taxon>Patulibacteraceae</taxon>
        <taxon>Patulibacter</taxon>
    </lineage>
</organism>
<gene>
    <name evidence="2" type="ORF">SK069_15410</name>
</gene>
<comment type="caution">
    <text evidence="2">The sequence shown here is derived from an EMBL/GenBank/DDBJ whole genome shotgun (WGS) entry which is preliminary data.</text>
</comment>
<sequence length="298" mass="32904">MRLRPVLLLTLLLVSGATQQAAAAPVPDDAAERRALGRELRERDLPARASGRLVAAAEWGAFAVRRTGPGTSRIGGRGVLPAGETWPVRRGRPLDFVAIVDLAEVPRFPQRELLPADGTLLFFAALESLWEPTDSGNHAGSALRVWYVPPGTTLRQATRPRATRRAPSDSAPASVPRFPLAWRPRLTLTDSWTARYDRRYRLTRSQSRRYERVTTRWADRWDVPRYGRDDGRSANAILGIPQTAQDDPRGVGQVAVLTVVPWTFGGEFLDGGDVAFVIGRDDLAARRWDRVDAVPSSS</sequence>
<dbReference type="EMBL" id="JAXAVX010000009">
    <property type="protein sequence ID" value="MDX8152986.1"/>
    <property type="molecule type" value="Genomic_DNA"/>
</dbReference>
<protein>
    <submittedName>
        <fullName evidence="2">DUF1963 domain-containing protein</fullName>
    </submittedName>
</protein>
<evidence type="ECO:0000313" key="2">
    <source>
        <dbReference type="EMBL" id="MDX8152986.1"/>
    </source>
</evidence>
<dbReference type="Pfam" id="PF09234">
    <property type="entry name" value="DUF1963"/>
    <property type="match status" value="1"/>
</dbReference>
<feature type="signal peptide" evidence="1">
    <location>
        <begin position="1"/>
        <end position="23"/>
    </location>
</feature>
<evidence type="ECO:0000256" key="1">
    <source>
        <dbReference type="SAM" id="SignalP"/>
    </source>
</evidence>
<evidence type="ECO:0000313" key="3">
    <source>
        <dbReference type="Proteomes" id="UP001277761"/>
    </source>
</evidence>
<feature type="chain" id="PRO_5046196928" evidence="1">
    <location>
        <begin position="24"/>
        <end position="298"/>
    </location>
</feature>
<dbReference type="Gene3D" id="2.30.320.10">
    <property type="entry name" value="YwqG-like"/>
    <property type="match status" value="1"/>
</dbReference>
<dbReference type="Proteomes" id="UP001277761">
    <property type="component" value="Unassembled WGS sequence"/>
</dbReference>